<dbReference type="InterPro" id="IPR003599">
    <property type="entry name" value="Ig_sub"/>
</dbReference>
<dbReference type="GO" id="GO:0007156">
    <property type="term" value="P:homophilic cell adhesion via plasma membrane adhesion molecules"/>
    <property type="evidence" value="ECO:0007669"/>
    <property type="project" value="TreeGrafter"/>
</dbReference>
<name>A0A8B8E8Z8_CRAVI</name>
<protein>
    <submittedName>
        <fullName evidence="6">Junctional adhesion molecule C-like</fullName>
    </submittedName>
</protein>
<dbReference type="Pfam" id="PF07679">
    <property type="entry name" value="I-set"/>
    <property type="match status" value="2"/>
</dbReference>
<dbReference type="GO" id="GO:0005886">
    <property type="term" value="C:plasma membrane"/>
    <property type="evidence" value="ECO:0007669"/>
    <property type="project" value="TreeGrafter"/>
</dbReference>
<evidence type="ECO:0000256" key="1">
    <source>
        <dbReference type="ARBA" id="ARBA00022729"/>
    </source>
</evidence>
<dbReference type="SMART" id="SM00408">
    <property type="entry name" value="IGc2"/>
    <property type="match status" value="2"/>
</dbReference>
<keyword evidence="3" id="KW-1133">Transmembrane helix</keyword>
<dbReference type="Gene3D" id="2.60.40.10">
    <property type="entry name" value="Immunoglobulins"/>
    <property type="match status" value="2"/>
</dbReference>
<dbReference type="SMART" id="SM00409">
    <property type="entry name" value="IG"/>
    <property type="match status" value="2"/>
</dbReference>
<dbReference type="RefSeq" id="XP_022335956.1">
    <property type="nucleotide sequence ID" value="XM_022480248.1"/>
</dbReference>
<dbReference type="InterPro" id="IPR013098">
    <property type="entry name" value="Ig_I-set"/>
</dbReference>
<gene>
    <name evidence="6" type="primary">LOC111132441</name>
</gene>
<dbReference type="InterPro" id="IPR013783">
    <property type="entry name" value="Ig-like_fold"/>
</dbReference>
<evidence type="ECO:0000259" key="4">
    <source>
        <dbReference type="PROSITE" id="PS50835"/>
    </source>
</evidence>
<keyword evidence="3" id="KW-0472">Membrane</keyword>
<dbReference type="InterPro" id="IPR036179">
    <property type="entry name" value="Ig-like_dom_sf"/>
</dbReference>
<sequence>MRVDPFRIRVRPEWIRSKYVFDPSGFNQRKENIRGGGSGGSIQYDTQTVNEGATQPTVRWSRLQPLPQSAIVNDAFLVIQSIRPQDAGTYVSTVQNVVGTVEKRVSLFVRAKLVITGGTESLTAALGSSASVACEAVGYPQPEISWYKRDGNMPRDYTVDNGMLEISRLYPGDQGTYVCQAQNDFGQNEKDNYYLSVGGIVNSIFSVVLILF</sequence>
<feature type="transmembrane region" description="Helical" evidence="3">
    <location>
        <begin position="193"/>
        <end position="211"/>
    </location>
</feature>
<dbReference type="GO" id="GO:0043025">
    <property type="term" value="C:neuronal cell body"/>
    <property type="evidence" value="ECO:0007669"/>
    <property type="project" value="TreeGrafter"/>
</dbReference>
<evidence type="ECO:0000313" key="5">
    <source>
        <dbReference type="Proteomes" id="UP000694844"/>
    </source>
</evidence>
<keyword evidence="3" id="KW-0812">Transmembrane</keyword>
<dbReference type="PROSITE" id="PS50835">
    <property type="entry name" value="IG_LIKE"/>
    <property type="match status" value="1"/>
</dbReference>
<reference evidence="6" key="1">
    <citation type="submission" date="2025-08" db="UniProtKB">
        <authorList>
            <consortium name="RefSeq"/>
        </authorList>
    </citation>
    <scope>IDENTIFICATION</scope>
    <source>
        <tissue evidence="6">Whole sample</tissue>
    </source>
</reference>
<dbReference type="Proteomes" id="UP000694844">
    <property type="component" value="Chromosome 5"/>
</dbReference>
<dbReference type="PANTHER" id="PTHR45080:SF8">
    <property type="entry name" value="IG-LIKE DOMAIN-CONTAINING PROTEIN"/>
    <property type="match status" value="1"/>
</dbReference>
<accession>A0A8B8E8Z8</accession>
<dbReference type="InterPro" id="IPR003598">
    <property type="entry name" value="Ig_sub2"/>
</dbReference>
<evidence type="ECO:0000313" key="6">
    <source>
        <dbReference type="RefSeq" id="XP_022335956.1"/>
    </source>
</evidence>
<dbReference type="GO" id="GO:0008046">
    <property type="term" value="F:axon guidance receptor activity"/>
    <property type="evidence" value="ECO:0007669"/>
    <property type="project" value="TreeGrafter"/>
</dbReference>
<dbReference type="GeneID" id="111132441"/>
<dbReference type="GO" id="GO:0050808">
    <property type="term" value="P:synapse organization"/>
    <property type="evidence" value="ECO:0007669"/>
    <property type="project" value="TreeGrafter"/>
</dbReference>
<dbReference type="AlphaFoldDB" id="A0A8B8E8Z8"/>
<dbReference type="GO" id="GO:0030424">
    <property type="term" value="C:axon"/>
    <property type="evidence" value="ECO:0007669"/>
    <property type="project" value="TreeGrafter"/>
</dbReference>
<dbReference type="SUPFAM" id="SSF48726">
    <property type="entry name" value="Immunoglobulin"/>
    <property type="match status" value="2"/>
</dbReference>
<proteinExistence type="predicted"/>
<dbReference type="InterPro" id="IPR007110">
    <property type="entry name" value="Ig-like_dom"/>
</dbReference>
<dbReference type="KEGG" id="cvn:111132441"/>
<keyword evidence="5" id="KW-1185">Reference proteome</keyword>
<feature type="domain" description="Ig-like" evidence="4">
    <location>
        <begin position="111"/>
        <end position="196"/>
    </location>
</feature>
<keyword evidence="1" id="KW-0732">Signal</keyword>
<dbReference type="InterPro" id="IPR050958">
    <property type="entry name" value="Cell_Adh-Cytoskel_Orgn"/>
</dbReference>
<organism evidence="5 6">
    <name type="scientific">Crassostrea virginica</name>
    <name type="common">Eastern oyster</name>
    <dbReference type="NCBI Taxonomy" id="6565"/>
    <lineage>
        <taxon>Eukaryota</taxon>
        <taxon>Metazoa</taxon>
        <taxon>Spiralia</taxon>
        <taxon>Lophotrochozoa</taxon>
        <taxon>Mollusca</taxon>
        <taxon>Bivalvia</taxon>
        <taxon>Autobranchia</taxon>
        <taxon>Pteriomorphia</taxon>
        <taxon>Ostreida</taxon>
        <taxon>Ostreoidea</taxon>
        <taxon>Ostreidae</taxon>
        <taxon>Crassostrea</taxon>
    </lineage>
</organism>
<dbReference type="PANTHER" id="PTHR45080">
    <property type="entry name" value="CONTACTIN 5"/>
    <property type="match status" value="1"/>
</dbReference>
<evidence type="ECO:0000256" key="2">
    <source>
        <dbReference type="ARBA" id="ARBA00023157"/>
    </source>
</evidence>
<dbReference type="OrthoDB" id="6148654at2759"/>
<evidence type="ECO:0000256" key="3">
    <source>
        <dbReference type="SAM" id="Phobius"/>
    </source>
</evidence>
<keyword evidence="2" id="KW-1015">Disulfide bond</keyword>